<gene>
    <name evidence="1" type="ORF">PG996_010682</name>
</gene>
<protein>
    <submittedName>
        <fullName evidence="1">6-hydroxy-d-nicotine oxidase</fullName>
    </submittedName>
</protein>
<evidence type="ECO:0000313" key="1">
    <source>
        <dbReference type="EMBL" id="KAK8060752.1"/>
    </source>
</evidence>
<name>A0ABR1UPA2_9PEZI</name>
<evidence type="ECO:0000313" key="2">
    <source>
        <dbReference type="Proteomes" id="UP001446871"/>
    </source>
</evidence>
<keyword evidence="2" id="KW-1185">Reference proteome</keyword>
<dbReference type="EMBL" id="JAQQWM010000006">
    <property type="protein sequence ID" value="KAK8060752.1"/>
    <property type="molecule type" value="Genomic_DNA"/>
</dbReference>
<organism evidence="1 2">
    <name type="scientific">Apiospora saccharicola</name>
    <dbReference type="NCBI Taxonomy" id="335842"/>
    <lineage>
        <taxon>Eukaryota</taxon>
        <taxon>Fungi</taxon>
        <taxon>Dikarya</taxon>
        <taxon>Ascomycota</taxon>
        <taxon>Pezizomycotina</taxon>
        <taxon>Sordariomycetes</taxon>
        <taxon>Xylariomycetidae</taxon>
        <taxon>Amphisphaeriales</taxon>
        <taxon>Apiosporaceae</taxon>
        <taxon>Apiospora</taxon>
    </lineage>
</organism>
<proteinExistence type="predicted"/>
<reference evidence="1 2" key="1">
    <citation type="submission" date="2023-01" db="EMBL/GenBank/DDBJ databases">
        <title>Analysis of 21 Apiospora genomes using comparative genomics revels a genus with tremendous synthesis potential of carbohydrate active enzymes and secondary metabolites.</title>
        <authorList>
            <person name="Sorensen T."/>
        </authorList>
    </citation>
    <scope>NUCLEOTIDE SEQUENCE [LARGE SCALE GENOMIC DNA]</scope>
    <source>
        <strain evidence="1 2">CBS 83171</strain>
    </source>
</reference>
<dbReference type="Proteomes" id="UP001446871">
    <property type="component" value="Unassembled WGS sequence"/>
</dbReference>
<accession>A0ABR1UPA2</accession>
<comment type="caution">
    <text evidence="1">The sequence shown here is derived from an EMBL/GenBank/DDBJ whole genome shotgun (WGS) entry which is preliminary data.</text>
</comment>
<sequence length="80" mass="8593">MKKATDVHERLVAGLKACVADGDVITNCIFHPMPSVVAKRTAVAGGNLMGMERITENAVLFDPEQVFQKLCPGGWKIPGI</sequence>